<dbReference type="OrthoDB" id="6307329at2"/>
<feature type="domain" description="Glycosyltransferase 2-like" evidence="2">
    <location>
        <begin position="3"/>
        <end position="129"/>
    </location>
</feature>
<feature type="transmembrane region" description="Helical" evidence="1">
    <location>
        <begin position="280"/>
        <end position="303"/>
    </location>
</feature>
<evidence type="ECO:0000313" key="4">
    <source>
        <dbReference type="Proteomes" id="UP000199642"/>
    </source>
</evidence>
<dbReference type="GO" id="GO:0016740">
    <property type="term" value="F:transferase activity"/>
    <property type="evidence" value="ECO:0007669"/>
    <property type="project" value="UniProtKB-KW"/>
</dbReference>
<dbReference type="InterPro" id="IPR001173">
    <property type="entry name" value="Glyco_trans_2-like"/>
</dbReference>
<dbReference type="EMBL" id="FOPC01000016">
    <property type="protein sequence ID" value="SFH08456.1"/>
    <property type="molecule type" value="Genomic_DNA"/>
</dbReference>
<dbReference type="Gene3D" id="3.90.550.10">
    <property type="entry name" value="Spore Coat Polysaccharide Biosynthesis Protein SpsA, Chain A"/>
    <property type="match status" value="1"/>
</dbReference>
<accession>A0A1I2X6Y9</accession>
<keyword evidence="1" id="KW-0472">Membrane</keyword>
<evidence type="ECO:0000259" key="2">
    <source>
        <dbReference type="Pfam" id="PF00535"/>
    </source>
</evidence>
<keyword evidence="4" id="KW-1185">Reference proteome</keyword>
<dbReference type="AlphaFoldDB" id="A0A1I2X6Y9"/>
<dbReference type="STRING" id="435880.SAMN04487988_11642"/>
<keyword evidence="1" id="KW-0812">Transmembrane</keyword>
<dbReference type="RefSeq" id="WP_092794001.1">
    <property type="nucleotide sequence ID" value="NZ_FOPC01000016.1"/>
</dbReference>
<evidence type="ECO:0000256" key="1">
    <source>
        <dbReference type="SAM" id="Phobius"/>
    </source>
</evidence>
<dbReference type="Proteomes" id="UP000199642">
    <property type="component" value="Unassembled WGS sequence"/>
</dbReference>
<sequence>MISVIIPVHNNRSQILRSVNSVLNQDFKNFELLVIDDASIDKGIDLIKDISDPRIKIFKRSTAGSGGYAARNEGIRQSSFDWITFLDADDEWLPNHLNLIMELMHLDNRGVVSTGWYDSFPDGRHELNGFSEKFKEKGIVVLGFIQFLKFSADFKIPIHTNTVAIKRKLIQDIGGFPENRCIRGGDVTTWMNLLFLTDRLVCKPIPTAIYHREDSHVTVNTIPQIANNCIYQEVRKLLDKTQKLSRSKVRALKLFSNFHIRFGLIKKLKIGKLKLRDMSYFYAEVAYLHYFGFGSLALMPGFIQKLVFSISKKVLS</sequence>
<dbReference type="PANTHER" id="PTHR43685">
    <property type="entry name" value="GLYCOSYLTRANSFERASE"/>
    <property type="match status" value="1"/>
</dbReference>
<protein>
    <submittedName>
        <fullName evidence="3">Glycosyl transferase family 2</fullName>
    </submittedName>
</protein>
<dbReference type="PANTHER" id="PTHR43685:SF11">
    <property type="entry name" value="GLYCOSYLTRANSFERASE TAGX-RELATED"/>
    <property type="match status" value="1"/>
</dbReference>
<keyword evidence="3" id="KW-0808">Transferase</keyword>
<dbReference type="SUPFAM" id="SSF53448">
    <property type="entry name" value="Nucleotide-diphospho-sugar transferases"/>
    <property type="match status" value="1"/>
</dbReference>
<organism evidence="3 4">
    <name type="scientific">Algoriphagus hitonicola</name>
    <dbReference type="NCBI Taxonomy" id="435880"/>
    <lineage>
        <taxon>Bacteria</taxon>
        <taxon>Pseudomonadati</taxon>
        <taxon>Bacteroidota</taxon>
        <taxon>Cytophagia</taxon>
        <taxon>Cytophagales</taxon>
        <taxon>Cyclobacteriaceae</taxon>
        <taxon>Algoriphagus</taxon>
    </lineage>
</organism>
<dbReference type="InterPro" id="IPR029044">
    <property type="entry name" value="Nucleotide-diphossugar_trans"/>
</dbReference>
<dbReference type="CDD" id="cd00761">
    <property type="entry name" value="Glyco_tranf_GTA_type"/>
    <property type="match status" value="1"/>
</dbReference>
<dbReference type="InterPro" id="IPR050834">
    <property type="entry name" value="Glycosyltransf_2"/>
</dbReference>
<proteinExistence type="predicted"/>
<reference evidence="4" key="1">
    <citation type="submission" date="2016-10" db="EMBL/GenBank/DDBJ databases">
        <authorList>
            <person name="Varghese N."/>
            <person name="Submissions S."/>
        </authorList>
    </citation>
    <scope>NUCLEOTIDE SEQUENCE [LARGE SCALE GENOMIC DNA]</scope>
    <source>
        <strain evidence="4">DSM 19315</strain>
    </source>
</reference>
<keyword evidence="1" id="KW-1133">Transmembrane helix</keyword>
<gene>
    <name evidence="3" type="ORF">SAMN04487988_11642</name>
</gene>
<evidence type="ECO:0000313" key="3">
    <source>
        <dbReference type="EMBL" id="SFH08456.1"/>
    </source>
</evidence>
<name>A0A1I2X6Y9_9BACT</name>
<dbReference type="Pfam" id="PF00535">
    <property type="entry name" value="Glycos_transf_2"/>
    <property type="match status" value="1"/>
</dbReference>